<protein>
    <submittedName>
        <fullName evidence="1">Uncharacterized protein</fullName>
    </submittedName>
</protein>
<evidence type="ECO:0000313" key="2">
    <source>
        <dbReference type="Proteomes" id="UP001054945"/>
    </source>
</evidence>
<name>A0AAV4NY74_CAEEX</name>
<gene>
    <name evidence="1" type="ORF">CEXT_346741</name>
</gene>
<keyword evidence="2" id="KW-1185">Reference proteome</keyword>
<dbReference type="Proteomes" id="UP001054945">
    <property type="component" value="Unassembled WGS sequence"/>
</dbReference>
<reference evidence="1 2" key="1">
    <citation type="submission" date="2021-06" db="EMBL/GenBank/DDBJ databases">
        <title>Caerostris extrusa draft genome.</title>
        <authorList>
            <person name="Kono N."/>
            <person name="Arakawa K."/>
        </authorList>
    </citation>
    <scope>NUCLEOTIDE SEQUENCE [LARGE SCALE GENOMIC DNA]</scope>
</reference>
<sequence length="113" mass="12873">MLPPFFRRWRFQRPPSTPPIYVVTRGAGVVEVSLATPARTIGVNLSCLSEGCENKPSSCFYFVLARGDRRRPCLFQFLRLFGVKGGRCENVFCIFVVLYTVKTFAQRGVLQNY</sequence>
<dbReference type="AlphaFoldDB" id="A0AAV4NY74"/>
<evidence type="ECO:0000313" key="1">
    <source>
        <dbReference type="EMBL" id="GIX89902.1"/>
    </source>
</evidence>
<comment type="caution">
    <text evidence="1">The sequence shown here is derived from an EMBL/GenBank/DDBJ whole genome shotgun (WGS) entry which is preliminary data.</text>
</comment>
<accession>A0AAV4NY74</accession>
<proteinExistence type="predicted"/>
<dbReference type="EMBL" id="BPLR01021460">
    <property type="protein sequence ID" value="GIX89902.1"/>
    <property type="molecule type" value="Genomic_DNA"/>
</dbReference>
<organism evidence="1 2">
    <name type="scientific">Caerostris extrusa</name>
    <name type="common">Bark spider</name>
    <name type="synonym">Caerostris bankana</name>
    <dbReference type="NCBI Taxonomy" id="172846"/>
    <lineage>
        <taxon>Eukaryota</taxon>
        <taxon>Metazoa</taxon>
        <taxon>Ecdysozoa</taxon>
        <taxon>Arthropoda</taxon>
        <taxon>Chelicerata</taxon>
        <taxon>Arachnida</taxon>
        <taxon>Araneae</taxon>
        <taxon>Araneomorphae</taxon>
        <taxon>Entelegynae</taxon>
        <taxon>Araneoidea</taxon>
        <taxon>Araneidae</taxon>
        <taxon>Caerostris</taxon>
    </lineage>
</organism>